<dbReference type="Pfam" id="PF00003">
    <property type="entry name" value="7tm_3"/>
    <property type="match status" value="1"/>
</dbReference>
<gene>
    <name evidence="18" type="ORF">FSCOSCO3_A017896</name>
</gene>
<name>A0AAV1NVF4_SCOSC</name>
<comment type="caution">
    <text evidence="18">The sequence shown here is derived from an EMBL/GenBank/DDBJ whole genome shotgun (WGS) entry which is preliminary data.</text>
</comment>
<dbReference type="EMBL" id="CAWUFR010000055">
    <property type="protein sequence ID" value="CAK6962104.1"/>
    <property type="molecule type" value="Genomic_DNA"/>
</dbReference>
<keyword evidence="8 15" id="KW-0472">Membrane</keyword>
<evidence type="ECO:0000313" key="19">
    <source>
        <dbReference type="Proteomes" id="UP001314229"/>
    </source>
</evidence>
<dbReference type="GO" id="GO:0004930">
    <property type="term" value="F:G protein-coupled receptor activity"/>
    <property type="evidence" value="ECO:0007669"/>
    <property type="project" value="UniProtKB-KW"/>
</dbReference>
<keyword evidence="19" id="KW-1185">Reference proteome</keyword>
<comment type="subunit">
    <text evidence="2">Homodimer; disulfide-linked.</text>
</comment>
<evidence type="ECO:0000256" key="9">
    <source>
        <dbReference type="ARBA" id="ARBA00023157"/>
    </source>
</evidence>
<organism evidence="18 19">
    <name type="scientific">Scomber scombrus</name>
    <name type="common">Atlantic mackerel</name>
    <name type="synonym">Scomber vernalis</name>
    <dbReference type="NCBI Taxonomy" id="13677"/>
    <lineage>
        <taxon>Eukaryota</taxon>
        <taxon>Metazoa</taxon>
        <taxon>Chordata</taxon>
        <taxon>Craniata</taxon>
        <taxon>Vertebrata</taxon>
        <taxon>Euteleostomi</taxon>
        <taxon>Actinopterygii</taxon>
        <taxon>Neopterygii</taxon>
        <taxon>Teleostei</taxon>
        <taxon>Neoteleostei</taxon>
        <taxon>Acanthomorphata</taxon>
        <taxon>Pelagiaria</taxon>
        <taxon>Scombriformes</taxon>
        <taxon>Scombridae</taxon>
        <taxon>Scomber</taxon>
    </lineage>
</organism>
<evidence type="ECO:0000256" key="7">
    <source>
        <dbReference type="ARBA" id="ARBA00023040"/>
    </source>
</evidence>
<dbReference type="Pfam" id="PF01094">
    <property type="entry name" value="ANF_receptor"/>
    <property type="match status" value="1"/>
</dbReference>
<dbReference type="Gene3D" id="3.40.50.2300">
    <property type="match status" value="2"/>
</dbReference>
<feature type="transmembrane region" description="Helical" evidence="15">
    <location>
        <begin position="683"/>
        <end position="703"/>
    </location>
</feature>
<keyword evidence="3" id="KW-1003">Cell membrane</keyword>
<protein>
    <recommendedName>
        <fullName evidence="14">G-protein coupled receptor family C group 6 member A</fullName>
    </recommendedName>
</protein>
<feature type="transmembrane region" description="Helical" evidence="15">
    <location>
        <begin position="641"/>
        <end position="663"/>
    </location>
</feature>
<evidence type="ECO:0000256" key="2">
    <source>
        <dbReference type="ARBA" id="ARBA00011748"/>
    </source>
</evidence>
<evidence type="ECO:0000256" key="15">
    <source>
        <dbReference type="SAM" id="Phobius"/>
    </source>
</evidence>
<dbReference type="PANTHER" id="PTHR24061">
    <property type="entry name" value="CALCIUM-SENSING RECEPTOR-RELATED"/>
    <property type="match status" value="1"/>
</dbReference>
<keyword evidence="6 15" id="KW-1133">Transmembrane helix</keyword>
<evidence type="ECO:0000256" key="11">
    <source>
        <dbReference type="ARBA" id="ARBA00023180"/>
    </source>
</evidence>
<feature type="transmembrane region" description="Helical" evidence="15">
    <location>
        <begin position="794"/>
        <end position="811"/>
    </location>
</feature>
<evidence type="ECO:0000256" key="12">
    <source>
        <dbReference type="ARBA" id="ARBA00023224"/>
    </source>
</evidence>
<dbReference type="PRINTS" id="PR01535">
    <property type="entry name" value="VOMERONASL2R"/>
</dbReference>
<accession>A0AAV1NVF4</accession>
<keyword evidence="12" id="KW-0807">Transducer</keyword>
<feature type="transmembrane region" description="Helical" evidence="15">
    <location>
        <begin position="726"/>
        <end position="748"/>
    </location>
</feature>
<keyword evidence="4 15" id="KW-0812">Transmembrane</keyword>
<dbReference type="GO" id="GO:0050909">
    <property type="term" value="P:sensory perception of taste"/>
    <property type="evidence" value="ECO:0007669"/>
    <property type="project" value="UniProtKB-ARBA"/>
</dbReference>
<dbReference type="FunFam" id="2.10.50.30:FF:000004">
    <property type="entry name" value="Taste receptor type 1 member 3-like protein"/>
    <property type="match status" value="1"/>
</dbReference>
<evidence type="ECO:0000313" key="18">
    <source>
        <dbReference type="EMBL" id="CAK6962104.1"/>
    </source>
</evidence>
<feature type="signal peptide" evidence="16">
    <location>
        <begin position="1"/>
        <end position="18"/>
    </location>
</feature>
<comment type="subcellular location">
    <subcellularLocation>
        <location evidence="1">Cell membrane</location>
        <topology evidence="1">Multi-pass membrane protein</topology>
    </subcellularLocation>
</comment>
<dbReference type="InterPro" id="IPR004073">
    <property type="entry name" value="GPCR_3_vmron_rcpt_2"/>
</dbReference>
<dbReference type="FunFam" id="3.40.50.2300:FF:000016">
    <property type="entry name" value="Taste 1 receptor member 2"/>
    <property type="match status" value="1"/>
</dbReference>
<evidence type="ECO:0000256" key="8">
    <source>
        <dbReference type="ARBA" id="ARBA00023136"/>
    </source>
</evidence>
<dbReference type="InterPro" id="IPR017978">
    <property type="entry name" value="GPCR_3_C"/>
</dbReference>
<evidence type="ECO:0000259" key="17">
    <source>
        <dbReference type="PROSITE" id="PS50259"/>
    </source>
</evidence>
<feature type="transmembrane region" description="Helical" evidence="15">
    <location>
        <begin position="760"/>
        <end position="782"/>
    </location>
</feature>
<feature type="chain" id="PRO_5043438317" description="G-protein coupled receptor family C group 6 member A" evidence="16">
    <location>
        <begin position="19"/>
        <end position="846"/>
    </location>
</feature>
<dbReference type="AlphaFoldDB" id="A0AAV1NVF4"/>
<comment type="similarity">
    <text evidence="13">Belongs to the G-protein coupled receptor 3 family. TAS1R subfamily.</text>
</comment>
<keyword evidence="10 18" id="KW-0675">Receptor</keyword>
<evidence type="ECO:0000256" key="13">
    <source>
        <dbReference type="ARBA" id="ARBA00038492"/>
    </source>
</evidence>
<feature type="transmembrane region" description="Helical" evidence="15">
    <location>
        <begin position="609"/>
        <end position="629"/>
    </location>
</feature>
<dbReference type="InterPro" id="IPR038550">
    <property type="entry name" value="GPCR_3_9-Cys_sf"/>
</dbReference>
<dbReference type="GO" id="GO:0005886">
    <property type="term" value="C:plasma membrane"/>
    <property type="evidence" value="ECO:0007669"/>
    <property type="project" value="UniProtKB-SubCell"/>
</dbReference>
<dbReference type="PROSITE" id="PS00980">
    <property type="entry name" value="G_PROTEIN_RECEP_F3_2"/>
    <property type="match status" value="1"/>
</dbReference>
<dbReference type="InterPro" id="IPR000337">
    <property type="entry name" value="GPCR_3"/>
</dbReference>
<feature type="domain" description="G-protein coupled receptors family 3 profile" evidence="17">
    <location>
        <begin position="572"/>
        <end position="832"/>
    </location>
</feature>
<evidence type="ECO:0000256" key="6">
    <source>
        <dbReference type="ARBA" id="ARBA00022989"/>
    </source>
</evidence>
<dbReference type="PROSITE" id="PS50259">
    <property type="entry name" value="G_PROTEIN_RECEP_F3_4"/>
    <property type="match status" value="1"/>
</dbReference>
<evidence type="ECO:0000256" key="10">
    <source>
        <dbReference type="ARBA" id="ARBA00023170"/>
    </source>
</evidence>
<keyword evidence="11" id="KW-0325">Glycoprotein</keyword>
<dbReference type="SUPFAM" id="SSF53822">
    <property type="entry name" value="Periplasmic binding protein-like I"/>
    <property type="match status" value="1"/>
</dbReference>
<dbReference type="InterPro" id="IPR001828">
    <property type="entry name" value="ANF_lig-bd_rcpt"/>
</dbReference>
<dbReference type="Proteomes" id="UP001314229">
    <property type="component" value="Unassembled WGS sequence"/>
</dbReference>
<dbReference type="PANTHER" id="PTHR24061:SF5">
    <property type="entry name" value="G-PROTEIN COUPLED RECEPTOR FAMILY C GROUP 6 MEMBER A"/>
    <property type="match status" value="1"/>
</dbReference>
<keyword evidence="9" id="KW-1015">Disulfide bond</keyword>
<dbReference type="InterPro" id="IPR000068">
    <property type="entry name" value="GPCR_3_Ca_sens_rcpt-rel"/>
</dbReference>
<dbReference type="Gene3D" id="2.10.50.30">
    <property type="entry name" value="GPCR, family 3, nine cysteines domain"/>
    <property type="match status" value="1"/>
</dbReference>
<keyword evidence="5 16" id="KW-0732">Signal</keyword>
<evidence type="ECO:0000256" key="14">
    <source>
        <dbReference type="ARBA" id="ARBA00039774"/>
    </source>
</evidence>
<dbReference type="InterPro" id="IPR028082">
    <property type="entry name" value="Peripla_BP_I"/>
</dbReference>
<evidence type="ECO:0000256" key="3">
    <source>
        <dbReference type="ARBA" id="ARBA00022475"/>
    </source>
</evidence>
<dbReference type="PRINTS" id="PR00248">
    <property type="entry name" value="GPCRMGR"/>
</dbReference>
<feature type="transmembrane region" description="Helical" evidence="15">
    <location>
        <begin position="572"/>
        <end position="597"/>
    </location>
</feature>
<evidence type="ECO:0000256" key="4">
    <source>
        <dbReference type="ARBA" id="ARBA00022692"/>
    </source>
</evidence>
<dbReference type="InterPro" id="IPR017979">
    <property type="entry name" value="GPCR_3_CS"/>
</dbReference>
<reference evidence="18 19" key="1">
    <citation type="submission" date="2024-01" db="EMBL/GenBank/DDBJ databases">
        <authorList>
            <person name="Alioto T."/>
            <person name="Alioto T."/>
            <person name="Gomez Garrido J."/>
        </authorList>
    </citation>
    <scope>NUCLEOTIDE SEQUENCE [LARGE SCALE GENOMIC DNA]</scope>
</reference>
<evidence type="ECO:0000256" key="16">
    <source>
        <dbReference type="SAM" id="SignalP"/>
    </source>
</evidence>
<evidence type="ECO:0000256" key="5">
    <source>
        <dbReference type="ARBA" id="ARBA00022729"/>
    </source>
</evidence>
<sequence length="846" mass="95430">MFWFKLFFVMSIFCLCSGENVFLHAYSPGDIIIGGLFPIHLNTNRTTTPGPISCTAYDIKIFLHTQVLIYAIREINRGTPRALPNITIGYDIYDTCGDVTLAIRATLKLLENQSHPQSCLMPVNIQSALPEPRTKVVIGERFSEVSIAVARVVALSSVAQISHASTSELLSKKLKFPTFLRTVSSDEYQTKAIAELVKKFNWKTVAIIGSDDEYGKYGSDRLRDNLIKMKDICIEFIDILPGYFSKNTPQAIKKLENMVSKLKNSSAEAIVLFTKASNVAIIIKKAIQYNIKRTWIASDTWSTSSKISAMRDIEKAGQVFGFIFKKNEVPGFKDYVMSMFSGTTNTILEHYLTKYPFCSGQSKDNNLFTNCQRGSKRCLDPSCLASYIDQDESYSLYLAVQVIVEGLRRLLKCNNQQCQRSAKFTASELLMEIRRVNFTVDTTHIFFDSHGDPSLGYDIVYWNMTQSMQPMRIETIGEYWPNGKIHVPDDLVKKMRTEMESAYHCSKKCKPGQELKKQDGRCCYRCVSCLEGDFSLGDRGECKPCSTDQYSSQERNKCLNKTIVFLAWKDPFTVILSSFAVLGIIITVAFAVLFTIYRSTPVVKAVGGYLCFLELFSLLACFCLTFSFIGKPTKASCMLGLPLFGIAFSLCISCILANLLQILVGFSFDLEIGSWLKRLNQPVALVAIISGIQLALCVPWLYFNHPYPKEERAIKTILLHCHKGSIAFFIAMLCYNALLAFICFLFAFKGKQLPDLYKNASLITISMLLFLIIWIVFTPVYISSIGKYEQAIEIAAILISTYSILVCHLAPKCYIMVFKKEINNENAITEYIRKHYEQKGISVVKS</sequence>
<keyword evidence="7" id="KW-0297">G-protein coupled receptor</keyword>
<proteinExistence type="inferred from homology"/>
<evidence type="ECO:0000256" key="1">
    <source>
        <dbReference type="ARBA" id="ARBA00004651"/>
    </source>
</evidence>